<dbReference type="Proteomes" id="UP000799421">
    <property type="component" value="Unassembled WGS sequence"/>
</dbReference>
<feature type="compositionally biased region" description="Low complexity" evidence="1">
    <location>
        <begin position="146"/>
        <end position="156"/>
    </location>
</feature>
<evidence type="ECO:0000313" key="3">
    <source>
        <dbReference type="Proteomes" id="UP000799421"/>
    </source>
</evidence>
<gene>
    <name evidence="2" type="ORF">K470DRAFT_257003</name>
</gene>
<keyword evidence="3" id="KW-1185">Reference proteome</keyword>
<dbReference type="AlphaFoldDB" id="A0A6A7C176"/>
<feature type="region of interest" description="Disordered" evidence="1">
    <location>
        <begin position="265"/>
        <end position="383"/>
    </location>
</feature>
<protein>
    <recommendedName>
        <fullName evidence="4">PIN domain-containing protein</fullName>
    </recommendedName>
</protein>
<sequence>MYQRRPAARSGAGSSRITPPQRKVVNCIADDTALVAGIKSTTRNGIRQWVARGHMRLFVPLHAIQQLQRQKTIGPHSRDADDTLTWLDDAITRYPWAVALQGGDDHYESWADVERYAVPRPLLSETDANGSGPRVSTSLPSPPTSPVQQPAASPPRTTTPVSLRPLFNYIIWRVHQEANLVAALDSFIFLCNDEHKVKVAKGFDVKCKRLEELREAINREEREHGVGDTVQPEQVTADESDNDEDDDDENDEEIILFKPRNCQNALMDPNDFDRTTRSPAVNPRGDVRHATSRRGARPITPRGNARPVTPRGGCRGGGRGDFHKSPRGRGTGGRGGNRGGGFDFRRNRIVTNNGRVANAGQVDPDSFSRPKGGATAGKLWEPT</sequence>
<dbReference type="OrthoDB" id="5361617at2759"/>
<feature type="region of interest" description="Disordered" evidence="1">
    <location>
        <begin position="123"/>
        <end position="159"/>
    </location>
</feature>
<proteinExistence type="predicted"/>
<accession>A0A6A7C176</accession>
<feature type="compositionally biased region" description="Acidic residues" evidence="1">
    <location>
        <begin position="236"/>
        <end position="249"/>
    </location>
</feature>
<feature type="region of interest" description="Disordered" evidence="1">
    <location>
        <begin position="219"/>
        <end position="249"/>
    </location>
</feature>
<evidence type="ECO:0008006" key="4">
    <source>
        <dbReference type="Google" id="ProtNLM"/>
    </source>
</evidence>
<evidence type="ECO:0000256" key="1">
    <source>
        <dbReference type="SAM" id="MobiDB-lite"/>
    </source>
</evidence>
<organism evidence="2 3">
    <name type="scientific">Piedraia hortae CBS 480.64</name>
    <dbReference type="NCBI Taxonomy" id="1314780"/>
    <lineage>
        <taxon>Eukaryota</taxon>
        <taxon>Fungi</taxon>
        <taxon>Dikarya</taxon>
        <taxon>Ascomycota</taxon>
        <taxon>Pezizomycotina</taxon>
        <taxon>Dothideomycetes</taxon>
        <taxon>Dothideomycetidae</taxon>
        <taxon>Capnodiales</taxon>
        <taxon>Piedraiaceae</taxon>
        <taxon>Piedraia</taxon>
    </lineage>
</organism>
<feature type="compositionally biased region" description="Gly residues" evidence="1">
    <location>
        <begin position="329"/>
        <end position="342"/>
    </location>
</feature>
<reference evidence="2" key="1">
    <citation type="journal article" date="2020" name="Stud. Mycol.">
        <title>101 Dothideomycetes genomes: a test case for predicting lifestyles and emergence of pathogens.</title>
        <authorList>
            <person name="Haridas S."/>
            <person name="Albert R."/>
            <person name="Binder M."/>
            <person name="Bloem J."/>
            <person name="Labutti K."/>
            <person name="Salamov A."/>
            <person name="Andreopoulos B."/>
            <person name="Baker S."/>
            <person name="Barry K."/>
            <person name="Bills G."/>
            <person name="Bluhm B."/>
            <person name="Cannon C."/>
            <person name="Castanera R."/>
            <person name="Culley D."/>
            <person name="Daum C."/>
            <person name="Ezra D."/>
            <person name="Gonzalez J."/>
            <person name="Henrissat B."/>
            <person name="Kuo A."/>
            <person name="Liang C."/>
            <person name="Lipzen A."/>
            <person name="Lutzoni F."/>
            <person name="Magnuson J."/>
            <person name="Mondo S."/>
            <person name="Nolan M."/>
            <person name="Ohm R."/>
            <person name="Pangilinan J."/>
            <person name="Park H.-J."/>
            <person name="Ramirez L."/>
            <person name="Alfaro M."/>
            <person name="Sun H."/>
            <person name="Tritt A."/>
            <person name="Yoshinaga Y."/>
            <person name="Zwiers L.-H."/>
            <person name="Turgeon B."/>
            <person name="Goodwin S."/>
            <person name="Spatafora J."/>
            <person name="Crous P."/>
            <person name="Grigoriev I."/>
        </authorList>
    </citation>
    <scope>NUCLEOTIDE SEQUENCE</scope>
    <source>
        <strain evidence="2">CBS 480.64</strain>
    </source>
</reference>
<name>A0A6A7C176_9PEZI</name>
<dbReference type="EMBL" id="MU005973">
    <property type="protein sequence ID" value="KAF2861326.1"/>
    <property type="molecule type" value="Genomic_DNA"/>
</dbReference>
<evidence type="ECO:0000313" key="2">
    <source>
        <dbReference type="EMBL" id="KAF2861326.1"/>
    </source>
</evidence>